<feature type="domain" description="Heme NO-binding" evidence="1">
    <location>
        <begin position="2"/>
        <end position="163"/>
    </location>
</feature>
<dbReference type="PANTHER" id="PTHR45655:SF13">
    <property type="entry name" value="SOLUBLE GUANYLATE CYCLASE GCY-32-RELATED"/>
    <property type="match status" value="1"/>
</dbReference>
<evidence type="ECO:0000313" key="3">
    <source>
        <dbReference type="Proteomes" id="UP001304461"/>
    </source>
</evidence>
<dbReference type="SUPFAM" id="SSF111126">
    <property type="entry name" value="Ligand-binding domain in the NO signalling and Golgi transport"/>
    <property type="match status" value="1"/>
</dbReference>
<dbReference type="Gene3D" id="3.90.1520.10">
    <property type="entry name" value="H-NOX domain"/>
    <property type="match status" value="1"/>
</dbReference>
<evidence type="ECO:0000259" key="1">
    <source>
        <dbReference type="Pfam" id="PF07700"/>
    </source>
</evidence>
<dbReference type="Proteomes" id="UP001304461">
    <property type="component" value="Unassembled WGS sequence"/>
</dbReference>
<dbReference type="EMBL" id="JAYGHX010000002">
    <property type="protein sequence ID" value="MEA5390379.1"/>
    <property type="molecule type" value="Genomic_DNA"/>
</dbReference>
<proteinExistence type="predicted"/>
<keyword evidence="3" id="KW-1185">Reference proteome</keyword>
<gene>
    <name evidence="2" type="ORF">VB738_03795</name>
</gene>
<dbReference type="InterPro" id="IPR024096">
    <property type="entry name" value="NO_sig/Golgi_transp_ligand-bd"/>
</dbReference>
<dbReference type="InterPro" id="IPR011644">
    <property type="entry name" value="Heme_NO-bd"/>
</dbReference>
<organism evidence="2 3">
    <name type="scientific">Cyanobium gracile UHCC 0139</name>
    <dbReference type="NCBI Taxonomy" id="3110308"/>
    <lineage>
        <taxon>Bacteria</taxon>
        <taxon>Bacillati</taxon>
        <taxon>Cyanobacteriota</taxon>
        <taxon>Cyanophyceae</taxon>
        <taxon>Synechococcales</taxon>
        <taxon>Prochlorococcaceae</taxon>
        <taxon>Cyanobium</taxon>
    </lineage>
</organism>
<protein>
    <submittedName>
        <fullName evidence="2">Heme NO-binding domain-containing protein</fullName>
    </submittedName>
</protein>
<name>A0ABU5RRK2_9CYAN</name>
<dbReference type="RefSeq" id="WP_323304486.1">
    <property type="nucleotide sequence ID" value="NZ_JAYGHX010000002.1"/>
</dbReference>
<comment type="caution">
    <text evidence="2">The sequence shown here is derived from an EMBL/GenBank/DDBJ whole genome shotgun (WGS) entry which is preliminary data.</text>
</comment>
<sequence length="178" mass="19917">MYGLVNRAIQPMVTTHHGVDILQCITERPDLQNLDVCATELAYPEDVTHRLVAEASEELAPSEEPITQAFGEYCITDTATEGYEKLFENKDHPLPEWLHQRDNLHARVAVSFAARQPPSFRCEHRVDASRQLEYRSTRQGLAPLVTGLLHGLGTHFRTPLAIDQIASLLLPDGGMKHA</sequence>
<dbReference type="InterPro" id="IPR038158">
    <property type="entry name" value="H-NOX_domain_sf"/>
</dbReference>
<accession>A0ABU5RRK2</accession>
<evidence type="ECO:0000313" key="2">
    <source>
        <dbReference type="EMBL" id="MEA5390379.1"/>
    </source>
</evidence>
<dbReference type="PANTHER" id="PTHR45655">
    <property type="entry name" value="GUANYLATE CYCLASE SOLUBLE SUBUNIT BETA-2"/>
    <property type="match status" value="1"/>
</dbReference>
<reference evidence="2 3" key="1">
    <citation type="submission" date="2023-12" db="EMBL/GenBank/DDBJ databases">
        <title>Baltic Sea Cyanobacteria.</title>
        <authorList>
            <person name="Delbaje E."/>
            <person name="Fewer D.P."/>
            <person name="Shishido T.K."/>
        </authorList>
    </citation>
    <scope>NUCLEOTIDE SEQUENCE [LARGE SCALE GENOMIC DNA]</scope>
    <source>
        <strain evidence="2 3">UHCC 0139</strain>
    </source>
</reference>
<dbReference type="Pfam" id="PF07700">
    <property type="entry name" value="HNOB"/>
    <property type="match status" value="1"/>
</dbReference>